<dbReference type="PANTHER" id="PTHR13078">
    <property type="entry name" value="PEROXISOMAL MULTIFUNCTIONAL ENZYME TYPE 2-RELATED"/>
    <property type="match status" value="1"/>
</dbReference>
<name>F9VPL6_9ACTN</name>
<dbReference type="InterPro" id="IPR029069">
    <property type="entry name" value="HotDog_dom_sf"/>
</dbReference>
<evidence type="ECO:0000259" key="2">
    <source>
        <dbReference type="Pfam" id="PF01575"/>
    </source>
</evidence>
<dbReference type="SUPFAM" id="SSF54637">
    <property type="entry name" value="Thioesterase/thiol ester dehydrase-isomerase"/>
    <property type="match status" value="2"/>
</dbReference>
<gene>
    <name evidence="4" type="primary">htdY</name>
    <name evidence="4" type="ORF">GOALK_002_00200</name>
</gene>
<comment type="similarity">
    <text evidence="1">Belongs to the enoyl-CoA hydratase/isomerase family.</text>
</comment>
<dbReference type="Proteomes" id="UP000003558">
    <property type="component" value="Unassembled WGS sequence"/>
</dbReference>
<evidence type="ECO:0000313" key="4">
    <source>
        <dbReference type="EMBL" id="GAA10555.1"/>
    </source>
</evidence>
<accession>F9VPL6</accession>
<dbReference type="PANTHER" id="PTHR13078:SF56">
    <property type="entry name" value="PEROXISOMAL MULTIFUNCTIONAL ENZYME TYPE 2"/>
    <property type="match status" value="1"/>
</dbReference>
<sequence>MSQSQPFDPNALGATSEPRTVRWTSRDCMLYALGVGAGTDDLQFTTNNTKGVEQQMVPTMPVTLGVDFSVLKKAGRFDWTKLLHAEQRVEILDEIPVEGEAQAVTEITEMWDKGKAALIVAQTTGTGTDGRALWRSSAGLFIRDVGGWGGERGLAGSNSATTEAPTDPDLITTLTYETRPDQALIYRLSGDYNPLHSDPAFAARAGMDQPILHGLCTFGFAGRAVLDVAGPDATLTSMSARFAGPVWPGDTLTVDLWRPDASSVGFRMRGRHDKEVLTGGLAGVK</sequence>
<dbReference type="CDD" id="cd03448">
    <property type="entry name" value="HDE_HSD"/>
    <property type="match status" value="1"/>
</dbReference>
<dbReference type="GO" id="GO:0006635">
    <property type="term" value="P:fatty acid beta-oxidation"/>
    <property type="evidence" value="ECO:0007669"/>
    <property type="project" value="TreeGrafter"/>
</dbReference>
<dbReference type="RefSeq" id="WP_006356737.1">
    <property type="nucleotide sequence ID" value="NZ_BACI01000002.1"/>
</dbReference>
<dbReference type="Gene3D" id="3.10.129.10">
    <property type="entry name" value="Hotdog Thioesterase"/>
    <property type="match status" value="1"/>
</dbReference>
<organism evidence="4 5">
    <name type="scientific">Gordonia alkanivorans NBRC 16433</name>
    <dbReference type="NCBI Taxonomy" id="1027371"/>
    <lineage>
        <taxon>Bacteria</taxon>
        <taxon>Bacillati</taxon>
        <taxon>Actinomycetota</taxon>
        <taxon>Actinomycetes</taxon>
        <taxon>Mycobacteriales</taxon>
        <taxon>Gordoniaceae</taxon>
        <taxon>Gordonia</taxon>
    </lineage>
</organism>
<reference evidence="4 5" key="1">
    <citation type="submission" date="2011-05" db="EMBL/GenBank/DDBJ databases">
        <title>Whole genome shotgun sequence of Gordonia alkanivorans NBRC 16433.</title>
        <authorList>
            <person name="Hosoyama A."/>
            <person name="Nakamura S."/>
            <person name="Takarada H."/>
            <person name="Tsuchikane K."/>
            <person name="Yamazaki S."/>
            <person name="Fujita N."/>
        </authorList>
    </citation>
    <scope>NUCLEOTIDE SEQUENCE [LARGE SCALE GENOMIC DNA]</scope>
    <source>
        <strain evidence="4 5">NBRC 16433</strain>
    </source>
</reference>
<dbReference type="eggNOG" id="COG2030">
    <property type="taxonomic scope" value="Bacteria"/>
</dbReference>
<evidence type="ECO:0000259" key="3">
    <source>
        <dbReference type="Pfam" id="PF22622"/>
    </source>
</evidence>
<dbReference type="Pfam" id="PF01575">
    <property type="entry name" value="MaoC_dehydratas"/>
    <property type="match status" value="1"/>
</dbReference>
<dbReference type="GO" id="GO:0003857">
    <property type="term" value="F:(3S)-3-hydroxyacyl-CoA dehydrogenase (NAD+) activity"/>
    <property type="evidence" value="ECO:0007669"/>
    <property type="project" value="TreeGrafter"/>
</dbReference>
<comment type="caution">
    <text evidence="4">The sequence shown here is derived from an EMBL/GenBank/DDBJ whole genome shotgun (WGS) entry which is preliminary data.</text>
</comment>
<dbReference type="InterPro" id="IPR002539">
    <property type="entry name" value="MaoC-like_dom"/>
</dbReference>
<evidence type="ECO:0000256" key="1">
    <source>
        <dbReference type="ARBA" id="ARBA00005254"/>
    </source>
</evidence>
<proteinExistence type="inferred from homology"/>
<dbReference type="AlphaFoldDB" id="F9VPL6"/>
<dbReference type="EMBL" id="BACI01000002">
    <property type="protein sequence ID" value="GAA10555.1"/>
    <property type="molecule type" value="Genomic_DNA"/>
</dbReference>
<protein>
    <submittedName>
        <fullName evidence="4">3-hydroxyacyl-thioester dehydratase</fullName>
    </submittedName>
</protein>
<feature type="domain" description="Peroxisomal multifunctional enzyme type 2-like N-terminal" evidence="3">
    <location>
        <begin position="23"/>
        <end position="143"/>
    </location>
</feature>
<feature type="domain" description="MaoC-like" evidence="2">
    <location>
        <begin position="171"/>
        <end position="265"/>
    </location>
</feature>
<dbReference type="STRING" id="1027371.GOALK_002_00200"/>
<evidence type="ECO:0000313" key="5">
    <source>
        <dbReference type="Proteomes" id="UP000003558"/>
    </source>
</evidence>
<dbReference type="InterPro" id="IPR054357">
    <property type="entry name" value="MFE-2_N"/>
</dbReference>
<dbReference type="Pfam" id="PF22622">
    <property type="entry name" value="MFE-2_hydrat-2_N"/>
    <property type="match status" value="1"/>
</dbReference>
<dbReference type="GO" id="GO:0044594">
    <property type="term" value="F:17-beta-hydroxysteroid dehydrogenase (NAD+) activity"/>
    <property type="evidence" value="ECO:0007669"/>
    <property type="project" value="TreeGrafter"/>
</dbReference>
<dbReference type="GO" id="GO:0004300">
    <property type="term" value="F:enoyl-CoA hydratase activity"/>
    <property type="evidence" value="ECO:0007669"/>
    <property type="project" value="TreeGrafter"/>
</dbReference>